<dbReference type="OrthoDB" id="9776369at2"/>
<keyword evidence="8" id="KW-0997">Cell inner membrane</keyword>
<dbReference type="PaxDb" id="667014-Thein_1401"/>
<dbReference type="PROSITE" id="PS50893">
    <property type="entry name" value="ABC_TRANSPORTER_2"/>
    <property type="match status" value="1"/>
</dbReference>
<dbReference type="STRING" id="667014.Thein_1401"/>
<dbReference type="InterPro" id="IPR027417">
    <property type="entry name" value="P-loop_NTPase"/>
</dbReference>
<proteinExistence type="inferred from homology"/>
<keyword evidence="5" id="KW-0813">Transport</keyword>
<evidence type="ECO:0000256" key="8">
    <source>
        <dbReference type="ARBA" id="ARBA00022519"/>
    </source>
</evidence>
<dbReference type="GO" id="GO:0005524">
    <property type="term" value="F:ATP binding"/>
    <property type="evidence" value="ECO:0007669"/>
    <property type="project" value="UniProtKB-KW"/>
</dbReference>
<evidence type="ECO:0000256" key="5">
    <source>
        <dbReference type="ARBA" id="ARBA00022448"/>
    </source>
</evidence>
<keyword evidence="17" id="KW-1185">Reference proteome</keyword>
<evidence type="ECO:0000256" key="3">
    <source>
        <dbReference type="ARBA" id="ARBA00010865"/>
    </source>
</evidence>
<dbReference type="RefSeq" id="WP_013908009.1">
    <property type="nucleotide sequence ID" value="NC_015681.1"/>
</dbReference>
<keyword evidence="6" id="KW-1003">Cell membrane</keyword>
<evidence type="ECO:0000313" key="17">
    <source>
        <dbReference type="Proteomes" id="UP000006793"/>
    </source>
</evidence>
<dbReference type="eggNOG" id="COG1137">
    <property type="taxonomic scope" value="Bacteria"/>
</dbReference>
<dbReference type="InParanoid" id="F8A9N6"/>
<reference evidence="16 17" key="2">
    <citation type="journal article" date="2012" name="Stand. Genomic Sci.">
        <title>Complete genome sequence of the thermophilic sulfate-reducing ocean bacterium Thermodesulfatator indicus type strain (CIR29812(T)).</title>
        <authorList>
            <person name="Anderson I."/>
            <person name="Saunders E."/>
            <person name="Lapidus A."/>
            <person name="Nolan M."/>
            <person name="Lucas S."/>
            <person name="Tice H."/>
            <person name="Del Rio T.G."/>
            <person name="Cheng J.F."/>
            <person name="Han C."/>
            <person name="Tapia R."/>
            <person name="Goodwin L.A."/>
            <person name="Pitluck S."/>
            <person name="Liolios K."/>
            <person name="Mavromatis K."/>
            <person name="Pagani I."/>
            <person name="Ivanova N."/>
            <person name="Mikhailova N."/>
            <person name="Pati A."/>
            <person name="Chen A."/>
            <person name="Palaniappan K."/>
            <person name="Land M."/>
            <person name="Hauser L."/>
            <person name="Jeffries C.D."/>
            <person name="Chang Y.J."/>
            <person name="Brambilla E.M."/>
            <person name="Rohde M."/>
            <person name="Spring S."/>
            <person name="Goker M."/>
            <person name="Detter J.C."/>
            <person name="Woyke T."/>
            <person name="Bristow J."/>
            <person name="Eisen J.A."/>
            <person name="Markowitz V."/>
            <person name="Hugenholtz P."/>
            <person name="Kyrpides N.C."/>
            <person name="Klenk H.P."/>
        </authorList>
    </citation>
    <scope>NUCLEOTIDE SEQUENCE [LARGE SCALE GENOMIC DNA]</scope>
    <source>
        <strain evidence="17">DSM 15286 / JCM 11887 / CIR29812</strain>
    </source>
</reference>
<dbReference type="GO" id="GO:0016887">
    <property type="term" value="F:ATP hydrolysis activity"/>
    <property type="evidence" value="ECO:0007669"/>
    <property type="project" value="InterPro"/>
</dbReference>
<dbReference type="NCBIfam" id="TIGR04406">
    <property type="entry name" value="LPS_export_lptB"/>
    <property type="match status" value="1"/>
</dbReference>
<dbReference type="PATRIC" id="fig|667014.3.peg.1439"/>
<dbReference type="PANTHER" id="PTHR45772">
    <property type="entry name" value="CONSERVED COMPONENT OF ABC TRANSPORTER FOR NATURAL AMINO ACIDS-RELATED"/>
    <property type="match status" value="1"/>
</dbReference>
<evidence type="ECO:0000256" key="13">
    <source>
        <dbReference type="ARBA" id="ARBA00024818"/>
    </source>
</evidence>
<dbReference type="Proteomes" id="UP000006793">
    <property type="component" value="Chromosome"/>
</dbReference>
<keyword evidence="10" id="KW-0067">ATP-binding</keyword>
<evidence type="ECO:0000256" key="9">
    <source>
        <dbReference type="ARBA" id="ARBA00022741"/>
    </source>
</evidence>
<comment type="subunit">
    <text evidence="14">Component of the lipopolysaccharide transport and assembly complex. The LptBFG transporter is composed of two ATP-binding proteins (LptB) and two transmembrane proteins (LptF and LptG).</text>
</comment>
<comment type="similarity">
    <text evidence="3">Belongs to the ABC transporter superfamily. Outer membrane lipopolysaccharide export (TC 1.B.42) family.</text>
</comment>
<keyword evidence="9" id="KW-0547">Nucleotide-binding</keyword>
<evidence type="ECO:0000256" key="12">
    <source>
        <dbReference type="ARBA" id="ARBA00023136"/>
    </source>
</evidence>
<dbReference type="FunFam" id="3.40.50.300:FF:000151">
    <property type="entry name" value="Lipopolysaccharide ABC transporter ATP-binding protein"/>
    <property type="match status" value="1"/>
</dbReference>
<dbReference type="AlphaFoldDB" id="F8A9N6"/>
<dbReference type="EMBL" id="CP002683">
    <property type="protein sequence ID" value="AEH45267.1"/>
    <property type="molecule type" value="Genomic_DNA"/>
</dbReference>
<dbReference type="Pfam" id="PF12399">
    <property type="entry name" value="BCA_ABC_TP_C"/>
    <property type="match status" value="1"/>
</dbReference>
<dbReference type="SUPFAM" id="SSF52540">
    <property type="entry name" value="P-loop containing nucleoside triphosphate hydrolases"/>
    <property type="match status" value="1"/>
</dbReference>
<dbReference type="InterPro" id="IPR030921">
    <property type="entry name" value="LPS_export_LptB"/>
</dbReference>
<feature type="domain" description="ABC transporter" evidence="15">
    <location>
        <begin position="5"/>
        <end position="237"/>
    </location>
</feature>
<comment type="function">
    <text evidence="13">Part of the ABC transporter complex LptBFG involved in the translocation of lipopolysaccharide (LPS) from the inner membrane to the outer membrane. Probably responsible for energy coupling to the transport system.</text>
</comment>
<name>F8A9N6_THEID</name>
<dbReference type="FunCoup" id="F8A9N6">
    <property type="interactions" value="139"/>
</dbReference>
<dbReference type="SMART" id="SM00382">
    <property type="entry name" value="AAA"/>
    <property type="match status" value="1"/>
</dbReference>
<dbReference type="InterPro" id="IPR003593">
    <property type="entry name" value="AAA+_ATPase"/>
</dbReference>
<evidence type="ECO:0000256" key="14">
    <source>
        <dbReference type="ARBA" id="ARBA00026081"/>
    </source>
</evidence>
<dbReference type="CDD" id="cd03218">
    <property type="entry name" value="ABC_YhbG"/>
    <property type="match status" value="1"/>
</dbReference>
<evidence type="ECO:0000256" key="4">
    <source>
        <dbReference type="ARBA" id="ARBA00017803"/>
    </source>
</evidence>
<dbReference type="GO" id="GO:0043190">
    <property type="term" value="C:ATP-binding cassette (ABC) transporter complex"/>
    <property type="evidence" value="ECO:0007669"/>
    <property type="project" value="InterPro"/>
</dbReference>
<keyword evidence="7" id="KW-0963">Cytoplasm</keyword>
<dbReference type="PANTHER" id="PTHR45772:SF10">
    <property type="entry name" value="LIPOPOLYSACCHARIDE EXPORT SYSTEM ATP-BINDING PROTEIN LPTB"/>
    <property type="match status" value="1"/>
</dbReference>
<keyword evidence="12" id="KW-0472">Membrane</keyword>
<evidence type="ECO:0000256" key="1">
    <source>
        <dbReference type="ARBA" id="ARBA00004496"/>
    </source>
</evidence>
<reference evidence="17" key="1">
    <citation type="submission" date="2011-04" db="EMBL/GenBank/DDBJ databases">
        <title>The complete genome of Thermodesulfatator indicus DSM 15286.</title>
        <authorList>
            <person name="Lucas S."/>
            <person name="Copeland A."/>
            <person name="Lapidus A."/>
            <person name="Bruce D."/>
            <person name="Goodwin L."/>
            <person name="Pitluck S."/>
            <person name="Peters L."/>
            <person name="Kyrpides N."/>
            <person name="Mavromatis K."/>
            <person name="Pagani I."/>
            <person name="Ivanova N."/>
            <person name="Saunders L."/>
            <person name="Detter J.C."/>
            <person name="Tapia R."/>
            <person name="Han C."/>
            <person name="Land M."/>
            <person name="Hauser L."/>
            <person name="Markowitz V."/>
            <person name="Cheng J.-F."/>
            <person name="Hugenholtz P."/>
            <person name="Woyke T."/>
            <person name="Wu D."/>
            <person name="Spring S."/>
            <person name="Schroeder M."/>
            <person name="Brambilla E."/>
            <person name="Klenk H.-P."/>
            <person name="Eisen J.A."/>
        </authorList>
    </citation>
    <scope>NUCLEOTIDE SEQUENCE [LARGE SCALE GENOMIC DNA]</scope>
    <source>
        <strain evidence="17">DSM 15286 / JCM 11887 / CIR29812</strain>
    </source>
</reference>
<dbReference type="GO" id="GO:0055085">
    <property type="term" value="P:transmembrane transport"/>
    <property type="evidence" value="ECO:0007669"/>
    <property type="project" value="InterPro"/>
</dbReference>
<evidence type="ECO:0000256" key="11">
    <source>
        <dbReference type="ARBA" id="ARBA00022967"/>
    </source>
</evidence>
<keyword evidence="11" id="KW-1278">Translocase</keyword>
<accession>F8A9N6</accession>
<evidence type="ECO:0000256" key="10">
    <source>
        <dbReference type="ARBA" id="ARBA00022840"/>
    </source>
</evidence>
<sequence>MAKTLKAKNLCKRFGKREVVKGVSLEVSTQQVVGLLGPNGAGKTTTFYMVCGLLPVDDGKVFLDQKEITQLPIHQRAWEGIVYLPQEPSVFRRLTVAENILLVLEILKIPRKERKKRLDDLLESFGLTSLKDQKAYALSGGERRRVEIMRALAREPEFLLLDEPFAGIDPIAVADLKEIIKNLKQRGLGILISDHNVRETLLVCDFAYIVADGQVIASGKPEEIAENPLARELYLGKDFRLN</sequence>
<dbReference type="Pfam" id="PF00005">
    <property type="entry name" value="ABC_tran"/>
    <property type="match status" value="1"/>
</dbReference>
<evidence type="ECO:0000256" key="2">
    <source>
        <dbReference type="ARBA" id="ARBA00004515"/>
    </source>
</evidence>
<dbReference type="KEGG" id="tid:Thein_1401"/>
<protein>
    <recommendedName>
        <fullName evidence="4">Lipopolysaccharide export system ATP-binding protein LptB</fullName>
    </recommendedName>
</protein>
<dbReference type="InterPro" id="IPR032823">
    <property type="entry name" value="BCA_ABC_TP_C"/>
</dbReference>
<gene>
    <name evidence="16" type="ordered locus">Thein_1401</name>
</gene>
<dbReference type="InterPro" id="IPR051120">
    <property type="entry name" value="ABC_AA/LPS_Transport"/>
</dbReference>
<dbReference type="HOGENOM" id="CLU_000604_1_2_0"/>
<comment type="subcellular location">
    <subcellularLocation>
        <location evidence="2">Cell inner membrane</location>
        <topology evidence="2">Peripheral membrane protein</topology>
        <orientation evidence="2">Cytoplasmic side</orientation>
    </subcellularLocation>
    <subcellularLocation>
        <location evidence="1">Cytoplasm</location>
    </subcellularLocation>
</comment>
<dbReference type="GO" id="GO:0005737">
    <property type="term" value="C:cytoplasm"/>
    <property type="evidence" value="ECO:0007669"/>
    <property type="project" value="UniProtKB-SubCell"/>
</dbReference>
<evidence type="ECO:0000256" key="7">
    <source>
        <dbReference type="ARBA" id="ARBA00022490"/>
    </source>
</evidence>
<dbReference type="InterPro" id="IPR003439">
    <property type="entry name" value="ABC_transporter-like_ATP-bd"/>
</dbReference>
<evidence type="ECO:0000256" key="6">
    <source>
        <dbReference type="ARBA" id="ARBA00022475"/>
    </source>
</evidence>
<evidence type="ECO:0000259" key="15">
    <source>
        <dbReference type="PROSITE" id="PS50893"/>
    </source>
</evidence>
<dbReference type="Gene3D" id="3.40.50.300">
    <property type="entry name" value="P-loop containing nucleotide triphosphate hydrolases"/>
    <property type="match status" value="1"/>
</dbReference>
<organism evidence="16 17">
    <name type="scientific">Thermodesulfatator indicus (strain DSM 15286 / JCM 11887 / CIR29812)</name>
    <dbReference type="NCBI Taxonomy" id="667014"/>
    <lineage>
        <taxon>Bacteria</taxon>
        <taxon>Pseudomonadati</taxon>
        <taxon>Thermodesulfobacteriota</taxon>
        <taxon>Thermodesulfobacteria</taxon>
        <taxon>Thermodesulfobacteriales</taxon>
        <taxon>Thermodesulfatatoraceae</taxon>
        <taxon>Thermodesulfatator</taxon>
    </lineage>
</organism>
<evidence type="ECO:0000313" key="16">
    <source>
        <dbReference type="EMBL" id="AEH45267.1"/>
    </source>
</evidence>